<proteinExistence type="predicted"/>
<gene>
    <name evidence="1" type="ORF">L195_g056848</name>
</gene>
<organism evidence="1 2">
    <name type="scientific">Trifolium pratense</name>
    <name type="common">Red clover</name>
    <dbReference type="NCBI Taxonomy" id="57577"/>
    <lineage>
        <taxon>Eukaryota</taxon>
        <taxon>Viridiplantae</taxon>
        <taxon>Streptophyta</taxon>
        <taxon>Embryophyta</taxon>
        <taxon>Tracheophyta</taxon>
        <taxon>Spermatophyta</taxon>
        <taxon>Magnoliopsida</taxon>
        <taxon>eudicotyledons</taxon>
        <taxon>Gunneridae</taxon>
        <taxon>Pentapetalae</taxon>
        <taxon>rosids</taxon>
        <taxon>fabids</taxon>
        <taxon>Fabales</taxon>
        <taxon>Fabaceae</taxon>
        <taxon>Papilionoideae</taxon>
        <taxon>50 kb inversion clade</taxon>
        <taxon>NPAAA clade</taxon>
        <taxon>Hologalegina</taxon>
        <taxon>IRL clade</taxon>
        <taxon>Trifolieae</taxon>
        <taxon>Trifolium</taxon>
    </lineage>
</organism>
<evidence type="ECO:0008006" key="3">
    <source>
        <dbReference type="Google" id="ProtNLM"/>
    </source>
</evidence>
<evidence type="ECO:0000313" key="2">
    <source>
        <dbReference type="Proteomes" id="UP000236291"/>
    </source>
</evidence>
<name>A0A2K3KTS1_TRIPR</name>
<dbReference type="PANTHER" id="PTHR36617:SF5">
    <property type="entry name" value="OS05G0421675 PROTEIN"/>
    <property type="match status" value="1"/>
</dbReference>
<dbReference type="EMBL" id="ASHM01109561">
    <property type="protein sequence ID" value="PNX69673.1"/>
    <property type="molecule type" value="Genomic_DNA"/>
</dbReference>
<evidence type="ECO:0000313" key="1">
    <source>
        <dbReference type="EMBL" id="PNX69673.1"/>
    </source>
</evidence>
<reference evidence="1 2" key="2">
    <citation type="journal article" date="2017" name="Front. Plant Sci.">
        <title>Gene Classification and Mining of Molecular Markers Useful in Red Clover (Trifolium pratense) Breeding.</title>
        <authorList>
            <person name="Istvanek J."/>
            <person name="Dluhosova J."/>
            <person name="Dluhos P."/>
            <person name="Patkova L."/>
            <person name="Nedelnik J."/>
            <person name="Repkova J."/>
        </authorList>
    </citation>
    <scope>NUCLEOTIDE SEQUENCE [LARGE SCALE GENOMIC DNA]</scope>
    <source>
        <strain evidence="2">cv. Tatra</strain>
        <tissue evidence="1">Young leaves</tissue>
    </source>
</reference>
<dbReference type="Proteomes" id="UP000236291">
    <property type="component" value="Unassembled WGS sequence"/>
</dbReference>
<sequence length="146" mass="16786">MEVWVSGTRYGTKGGRFRDGGRQGSSWWRVIASIREGGGEHGGRWFGEHVVRRTKLRTVDEVFSLGWGSDGAAWAWRRQLRAWEEEMLGEYHSLLPNISLQAQSSDRWQWQPDPDTGYSVRGAYQLLTTLDSVTVDDAEHLIWHPR</sequence>
<protein>
    <recommendedName>
        <fullName evidence="3">Receptor-like kinase</fullName>
    </recommendedName>
</protein>
<comment type="caution">
    <text evidence="1">The sequence shown here is derived from an EMBL/GenBank/DDBJ whole genome shotgun (WGS) entry which is preliminary data.</text>
</comment>
<dbReference type="PANTHER" id="PTHR36617">
    <property type="entry name" value="PROTEIN, PUTATIVE-RELATED"/>
    <property type="match status" value="1"/>
</dbReference>
<dbReference type="AlphaFoldDB" id="A0A2K3KTS1"/>
<accession>A0A2K3KTS1</accession>
<reference evidence="1 2" key="1">
    <citation type="journal article" date="2014" name="Am. J. Bot.">
        <title>Genome assembly and annotation for red clover (Trifolium pratense; Fabaceae).</title>
        <authorList>
            <person name="Istvanek J."/>
            <person name="Jaros M."/>
            <person name="Krenek A."/>
            <person name="Repkova J."/>
        </authorList>
    </citation>
    <scope>NUCLEOTIDE SEQUENCE [LARGE SCALE GENOMIC DNA]</scope>
    <source>
        <strain evidence="2">cv. Tatra</strain>
        <tissue evidence="1">Young leaves</tissue>
    </source>
</reference>
<feature type="non-terminal residue" evidence="1">
    <location>
        <position position="146"/>
    </location>
</feature>